<reference evidence="2 3" key="2">
    <citation type="submission" date="2017-10" db="EMBL/GenBank/DDBJ databases">
        <title>Extensive intraspecific genome diversity in a model arbuscular mycorrhizal fungus.</title>
        <authorList>
            <person name="Chen E.C.H."/>
            <person name="Morin E."/>
            <person name="Baudet D."/>
            <person name="Noel J."/>
            <person name="Ndikumana S."/>
            <person name="Charron P."/>
            <person name="St-Onge C."/>
            <person name="Giorgi J."/>
            <person name="Grigoriev I.V."/>
            <person name="Roux C."/>
            <person name="Martin F.M."/>
            <person name="Corradi N."/>
        </authorList>
    </citation>
    <scope>NUCLEOTIDE SEQUENCE [LARGE SCALE GENOMIC DNA]</scope>
    <source>
        <strain evidence="2 3">C2</strain>
    </source>
</reference>
<sequence>MAETIKELTLTGKFRRSSYETVAHWVKDSWDAVDVNLIWQSFKCCGISNKHDGTEDDWIFNYDRLKQKNQLNDEVEEYENDKDEEYDDEEEEDEDDEDDDEEEEEDECDEEEEESEYREEDGYDAEYFGYYEQRTNYVNVWVLFQELSLYKQNTTYNQFYHHGKHKKEKLSHAKLEELVQSLSISVIGLAQMSGCKKFITARDPTVDLKVYTINSTMHMERYGELSEFLRSKEDYEYVNLHTYIKELQFYSFIKRVTPAVLCTLYYDLTSDAAVTNDVISKEIENHLRIMLALEDPSIIVDLRINNRFKGSTFNAFWDEMADDKYKVPIGEGVATSTGVRNKKSMVLKKANLVACDHDFIKLSLTSSGVALMRETMSKDMEVLFGKANTLEEIQNFATKSPQLAKLNYFDSEIS</sequence>
<gene>
    <name evidence="2" type="ORF">RhiirC2_783014</name>
</gene>
<accession>A0A2N1N1S8</accession>
<dbReference type="VEuPathDB" id="FungiDB:RhiirFUN_017345"/>
<reference evidence="2 3" key="1">
    <citation type="submission" date="2016-04" db="EMBL/GenBank/DDBJ databases">
        <title>Genome analyses suggest a sexual origin of heterokaryosis in a supposedly ancient asexual fungus.</title>
        <authorList>
            <person name="Ropars J."/>
            <person name="Sedzielewska K."/>
            <person name="Noel J."/>
            <person name="Charron P."/>
            <person name="Farinelli L."/>
            <person name="Marton T."/>
            <person name="Kruger M."/>
            <person name="Pelin A."/>
            <person name="Brachmann A."/>
            <person name="Corradi N."/>
        </authorList>
    </citation>
    <scope>NUCLEOTIDE SEQUENCE [LARGE SCALE GENOMIC DNA]</scope>
    <source>
        <strain evidence="2 3">C2</strain>
    </source>
</reference>
<proteinExistence type="predicted"/>
<dbReference type="Proteomes" id="UP000233469">
    <property type="component" value="Unassembled WGS sequence"/>
</dbReference>
<name>A0A2N1N1S8_9GLOM</name>
<dbReference type="VEuPathDB" id="FungiDB:RhiirA1_506188"/>
<dbReference type="AlphaFoldDB" id="A0A2N1N1S8"/>
<evidence type="ECO:0000313" key="2">
    <source>
        <dbReference type="EMBL" id="PKK67831.1"/>
    </source>
</evidence>
<dbReference type="VEuPathDB" id="FungiDB:RhiirFUN_002107"/>
<dbReference type="VEuPathDB" id="FungiDB:FUN_013722"/>
<feature type="compositionally biased region" description="Acidic residues" evidence="1">
    <location>
        <begin position="73"/>
        <end position="122"/>
    </location>
</feature>
<feature type="region of interest" description="Disordered" evidence="1">
    <location>
        <begin position="70"/>
        <end position="122"/>
    </location>
</feature>
<dbReference type="VEuPathDB" id="FungiDB:RhiirA1_532498"/>
<organism evidence="2 3">
    <name type="scientific">Rhizophagus irregularis</name>
    <dbReference type="NCBI Taxonomy" id="588596"/>
    <lineage>
        <taxon>Eukaryota</taxon>
        <taxon>Fungi</taxon>
        <taxon>Fungi incertae sedis</taxon>
        <taxon>Mucoromycota</taxon>
        <taxon>Glomeromycotina</taxon>
        <taxon>Glomeromycetes</taxon>
        <taxon>Glomerales</taxon>
        <taxon>Glomeraceae</taxon>
        <taxon>Rhizophagus</taxon>
    </lineage>
</organism>
<dbReference type="EMBL" id="LLXL01000911">
    <property type="protein sequence ID" value="PKK67831.1"/>
    <property type="molecule type" value="Genomic_DNA"/>
</dbReference>
<protein>
    <submittedName>
        <fullName evidence="2">Uncharacterized protein</fullName>
    </submittedName>
</protein>
<evidence type="ECO:0000256" key="1">
    <source>
        <dbReference type="SAM" id="MobiDB-lite"/>
    </source>
</evidence>
<comment type="caution">
    <text evidence="2">The sequence shown here is derived from an EMBL/GenBank/DDBJ whole genome shotgun (WGS) entry which is preliminary data.</text>
</comment>
<evidence type="ECO:0000313" key="3">
    <source>
        <dbReference type="Proteomes" id="UP000233469"/>
    </source>
</evidence>